<feature type="transmembrane region" description="Helical" evidence="1">
    <location>
        <begin position="26"/>
        <end position="48"/>
    </location>
</feature>
<evidence type="ECO:0000313" key="2">
    <source>
        <dbReference type="EMBL" id="SHM83799.1"/>
    </source>
</evidence>
<keyword evidence="1" id="KW-0812">Transmembrane</keyword>
<keyword evidence="1" id="KW-1133">Transmembrane helix</keyword>
<protein>
    <recommendedName>
        <fullName evidence="4">YcxB-like protein</fullName>
    </recommendedName>
</protein>
<dbReference type="EMBL" id="FRCT01000017">
    <property type="protein sequence ID" value="SHM83799.1"/>
    <property type="molecule type" value="Genomic_DNA"/>
</dbReference>
<evidence type="ECO:0008006" key="4">
    <source>
        <dbReference type="Google" id="ProtNLM"/>
    </source>
</evidence>
<feature type="transmembrane region" description="Helical" evidence="1">
    <location>
        <begin position="54"/>
        <end position="76"/>
    </location>
</feature>
<name>A0A1M7LZH1_RUMFL</name>
<evidence type="ECO:0000313" key="3">
    <source>
        <dbReference type="Proteomes" id="UP000184394"/>
    </source>
</evidence>
<keyword evidence="1" id="KW-0472">Membrane</keyword>
<gene>
    <name evidence="2" type="ORF">SAMN04487860_11741</name>
</gene>
<evidence type="ECO:0000256" key="1">
    <source>
        <dbReference type="SAM" id="Phobius"/>
    </source>
</evidence>
<sequence length="185" mass="21202">MIVNKTKYTEKDFDFVYSRGKHSTKYYFKLSTSLIFDFFALIYSLYLLRRVLKFKAHLVLTPLSFLLIGLVVYSAVRTIYRTLTRKKSTIAAWVKQEEICTDRTMTFVKDGIIVSSVKNGLLTDTKYGFDLVKGYISTDGCLYIRTVLTDNSEIYMILHDNCYTEGSKAEAIERLKAVGAAEESV</sequence>
<dbReference type="AlphaFoldDB" id="A0A1M7LZH1"/>
<proteinExistence type="predicted"/>
<organism evidence="2 3">
    <name type="scientific">Ruminococcus flavefaciens</name>
    <dbReference type="NCBI Taxonomy" id="1265"/>
    <lineage>
        <taxon>Bacteria</taxon>
        <taxon>Bacillati</taxon>
        <taxon>Bacillota</taxon>
        <taxon>Clostridia</taxon>
        <taxon>Eubacteriales</taxon>
        <taxon>Oscillospiraceae</taxon>
        <taxon>Ruminococcus</taxon>
    </lineage>
</organism>
<reference evidence="2 3" key="1">
    <citation type="submission" date="2016-11" db="EMBL/GenBank/DDBJ databases">
        <authorList>
            <person name="Jaros S."/>
            <person name="Januszkiewicz K."/>
            <person name="Wedrychowicz H."/>
        </authorList>
    </citation>
    <scope>NUCLEOTIDE SEQUENCE [LARGE SCALE GENOMIC DNA]</scope>
    <source>
        <strain evidence="2 3">Y1</strain>
    </source>
</reference>
<accession>A0A1M7LZH1</accession>
<dbReference type="Proteomes" id="UP000184394">
    <property type="component" value="Unassembled WGS sequence"/>
</dbReference>